<name>A0A6J2RPM3_COTGO</name>
<dbReference type="SMART" id="SM00034">
    <property type="entry name" value="CLECT"/>
    <property type="match status" value="1"/>
</dbReference>
<reference evidence="3" key="1">
    <citation type="submission" date="2025-08" db="UniProtKB">
        <authorList>
            <consortium name="RefSeq"/>
        </authorList>
    </citation>
    <scope>IDENTIFICATION</scope>
</reference>
<evidence type="ECO:0000313" key="2">
    <source>
        <dbReference type="Proteomes" id="UP000504630"/>
    </source>
</evidence>
<protein>
    <submittedName>
        <fullName evidence="3">Snaclec purpureotin subunit beta-like</fullName>
    </submittedName>
</protein>
<evidence type="ECO:0000259" key="1">
    <source>
        <dbReference type="PROSITE" id="PS50041"/>
    </source>
</evidence>
<organism evidence="2 3">
    <name type="scientific">Cottoperca gobio</name>
    <name type="common">Frogmouth</name>
    <name type="synonym">Aphritis gobio</name>
    <dbReference type="NCBI Taxonomy" id="56716"/>
    <lineage>
        <taxon>Eukaryota</taxon>
        <taxon>Metazoa</taxon>
        <taxon>Chordata</taxon>
        <taxon>Craniata</taxon>
        <taxon>Vertebrata</taxon>
        <taxon>Euteleostomi</taxon>
        <taxon>Actinopterygii</taxon>
        <taxon>Neopterygii</taxon>
        <taxon>Teleostei</taxon>
        <taxon>Neoteleostei</taxon>
        <taxon>Acanthomorphata</taxon>
        <taxon>Eupercaria</taxon>
        <taxon>Perciformes</taxon>
        <taxon>Notothenioidei</taxon>
        <taxon>Bovichtidae</taxon>
        <taxon>Cottoperca</taxon>
    </lineage>
</organism>
<dbReference type="FunCoup" id="A0A6J2RPM3">
    <property type="interactions" value="13"/>
</dbReference>
<dbReference type="InterPro" id="IPR016186">
    <property type="entry name" value="C-type_lectin-like/link_sf"/>
</dbReference>
<dbReference type="InterPro" id="IPR016187">
    <property type="entry name" value="CTDL_fold"/>
</dbReference>
<gene>
    <name evidence="3" type="primary">LOC115024011</name>
</gene>
<dbReference type="KEGG" id="cgob:115024011"/>
<feature type="domain" description="C-type lectin" evidence="1">
    <location>
        <begin position="1"/>
        <end position="63"/>
    </location>
</feature>
<dbReference type="OrthoDB" id="441660at2759"/>
<sequence>MESFWIGLFRDAWMWSDGSSSSFRQFNEQQIKGYAADMKCAVTTLNDGWKQSDCSDRKPFYCYDDKVILIKEAKTWDEALNYCREKHQDLISITNPHQQRWVQERAKDADTPFVWVGMRPTCTLSRCFWLSGQLFCYDKWASDKKTEKSNMAAAMDREGKGFEKANTNTFNFICTL</sequence>
<dbReference type="GeneID" id="115024011"/>
<accession>A0A6J2RPM3</accession>
<dbReference type="PANTHER" id="PTHR45784">
    <property type="entry name" value="C-TYPE LECTIN DOMAIN FAMILY 20 MEMBER A-RELATED"/>
    <property type="match status" value="1"/>
</dbReference>
<dbReference type="SUPFAM" id="SSF56436">
    <property type="entry name" value="C-type lectin-like"/>
    <property type="match status" value="2"/>
</dbReference>
<dbReference type="PANTHER" id="PTHR45784:SF3">
    <property type="entry name" value="C-TYPE LECTIN DOMAIN FAMILY 4 MEMBER K-LIKE-RELATED"/>
    <property type="match status" value="1"/>
</dbReference>
<proteinExistence type="predicted"/>
<dbReference type="AlphaFoldDB" id="A0A6J2RPM3"/>
<dbReference type="Proteomes" id="UP000504630">
    <property type="component" value="Chromosome 18"/>
</dbReference>
<keyword evidence="2" id="KW-1185">Reference proteome</keyword>
<dbReference type="Pfam" id="PF00059">
    <property type="entry name" value="Lectin_C"/>
    <property type="match status" value="2"/>
</dbReference>
<evidence type="ECO:0000313" key="3">
    <source>
        <dbReference type="RefSeq" id="XP_029311245.1"/>
    </source>
</evidence>
<dbReference type="CDD" id="cd00037">
    <property type="entry name" value="CLECT"/>
    <property type="match status" value="1"/>
</dbReference>
<dbReference type="InterPro" id="IPR001304">
    <property type="entry name" value="C-type_lectin-like"/>
</dbReference>
<dbReference type="Gene3D" id="3.10.100.10">
    <property type="entry name" value="Mannose-Binding Protein A, subunit A"/>
    <property type="match status" value="2"/>
</dbReference>
<dbReference type="RefSeq" id="XP_029311245.1">
    <property type="nucleotide sequence ID" value="XM_029455385.1"/>
</dbReference>
<feature type="domain" description="C-type lectin" evidence="1">
    <location>
        <begin position="61"/>
        <end position="175"/>
    </location>
</feature>
<dbReference type="PROSITE" id="PS50041">
    <property type="entry name" value="C_TYPE_LECTIN_2"/>
    <property type="match status" value="2"/>
</dbReference>
<dbReference type="InParanoid" id="A0A6J2RPM3"/>